<feature type="domain" description="Acyltransferase 3" evidence="2">
    <location>
        <begin position="6"/>
        <end position="355"/>
    </location>
</feature>
<dbReference type="Proteomes" id="UP000192906">
    <property type="component" value="Unassembled WGS sequence"/>
</dbReference>
<feature type="transmembrane region" description="Helical" evidence="1">
    <location>
        <begin position="7"/>
        <end position="26"/>
    </location>
</feature>
<dbReference type="Pfam" id="PF01757">
    <property type="entry name" value="Acyl_transf_3"/>
    <property type="match status" value="1"/>
</dbReference>
<accession>A0A1X7CIQ9</accession>
<feature type="transmembrane region" description="Helical" evidence="1">
    <location>
        <begin position="336"/>
        <end position="358"/>
    </location>
</feature>
<protein>
    <submittedName>
        <fullName evidence="3">Surface polysaccharide O-acyltransferase, integral membrane enzyme</fullName>
    </submittedName>
</protein>
<organism evidence="3 4">
    <name type="scientific">Desulfovibrio gilichinskyi</name>
    <dbReference type="NCBI Taxonomy" id="1519643"/>
    <lineage>
        <taxon>Bacteria</taxon>
        <taxon>Pseudomonadati</taxon>
        <taxon>Thermodesulfobacteriota</taxon>
        <taxon>Desulfovibrionia</taxon>
        <taxon>Desulfovibrionales</taxon>
        <taxon>Desulfovibrionaceae</taxon>
        <taxon>Desulfovibrio</taxon>
    </lineage>
</organism>
<name>A0A1X7CIQ9_9BACT</name>
<reference evidence="4" key="1">
    <citation type="submission" date="2017-04" db="EMBL/GenBank/DDBJ databases">
        <authorList>
            <person name="Varghese N."/>
            <person name="Submissions S."/>
        </authorList>
    </citation>
    <scope>NUCLEOTIDE SEQUENCE [LARGE SCALE GENOMIC DNA]</scope>
    <source>
        <strain evidence="4">K3S</strain>
    </source>
</reference>
<feature type="transmembrane region" description="Helical" evidence="1">
    <location>
        <begin position="131"/>
        <end position="152"/>
    </location>
</feature>
<keyword evidence="3" id="KW-0012">Acyltransferase</keyword>
<feature type="transmembrane region" description="Helical" evidence="1">
    <location>
        <begin position="90"/>
        <end position="111"/>
    </location>
</feature>
<dbReference type="STRING" id="1519643.SAMN06295933_0953"/>
<feature type="transmembrane region" description="Helical" evidence="1">
    <location>
        <begin position="276"/>
        <end position="297"/>
    </location>
</feature>
<feature type="transmembrane region" description="Helical" evidence="1">
    <location>
        <begin position="46"/>
        <end position="69"/>
    </location>
</feature>
<gene>
    <name evidence="3" type="ORF">SAMN06295933_0953</name>
</gene>
<dbReference type="AlphaFoldDB" id="A0A1X7CIQ9"/>
<dbReference type="InterPro" id="IPR050623">
    <property type="entry name" value="Glucan_succinyl_AcylTrfase"/>
</dbReference>
<evidence type="ECO:0000313" key="3">
    <source>
        <dbReference type="EMBL" id="SME97406.1"/>
    </source>
</evidence>
<dbReference type="OrthoDB" id="5446016at2"/>
<keyword evidence="1" id="KW-0812">Transmembrane</keyword>
<dbReference type="EMBL" id="FWZU01000001">
    <property type="protein sequence ID" value="SME97406.1"/>
    <property type="molecule type" value="Genomic_DNA"/>
</dbReference>
<proteinExistence type="predicted"/>
<evidence type="ECO:0000256" key="1">
    <source>
        <dbReference type="SAM" id="Phobius"/>
    </source>
</evidence>
<evidence type="ECO:0000313" key="4">
    <source>
        <dbReference type="Proteomes" id="UP000192906"/>
    </source>
</evidence>
<dbReference type="PANTHER" id="PTHR36927">
    <property type="entry name" value="BLR4337 PROTEIN"/>
    <property type="match status" value="1"/>
</dbReference>
<feature type="transmembrane region" description="Helical" evidence="1">
    <location>
        <begin position="202"/>
        <end position="224"/>
    </location>
</feature>
<sequence>MNKRLYFLDNLRGITILMVVLLHVYLCYMKYAPSWWYVIDPQQSMFFTYGVILIDVPLMPIMFFIAGYFSLPSLQKYGVYDFWAGKFRRLIIPWVLGVFFLAPPSMYMILLSRGKASGYMGFWFGNFWTTMFSQSVFWFLGILVVCHLILTISYTKFFSLRSLRRTSKKPNVMLPILFIAVTSAIFLGMNRFYPVDTWVTDYYIIIFQPVRIFIYLLYFGLGVLAWKRRWFETSGFTPKLIPWSVLSVCSAIVYIQFKMLMATRSTELAIQAGNSIGFNIFSFTTMMACFAIFKYFFNSDSPLWKSFSSCSYGIYLFHSIPVYYGAYFLLNMDASPFVKAPILFISSIIICWGLTLVLKKNRIIAQII</sequence>
<dbReference type="InterPro" id="IPR002656">
    <property type="entry name" value="Acyl_transf_3_dom"/>
</dbReference>
<feature type="transmembrane region" description="Helical" evidence="1">
    <location>
        <begin position="309"/>
        <end position="330"/>
    </location>
</feature>
<feature type="transmembrane region" description="Helical" evidence="1">
    <location>
        <begin position="236"/>
        <end position="256"/>
    </location>
</feature>
<evidence type="ECO:0000259" key="2">
    <source>
        <dbReference type="Pfam" id="PF01757"/>
    </source>
</evidence>
<keyword evidence="1" id="KW-1133">Transmembrane helix</keyword>
<feature type="transmembrane region" description="Helical" evidence="1">
    <location>
        <begin position="172"/>
        <end position="190"/>
    </location>
</feature>
<keyword evidence="3" id="KW-0808">Transferase</keyword>
<keyword evidence="1" id="KW-0472">Membrane</keyword>
<dbReference type="RefSeq" id="WP_085099031.1">
    <property type="nucleotide sequence ID" value="NZ_FWZU01000001.1"/>
</dbReference>
<dbReference type="GO" id="GO:0016747">
    <property type="term" value="F:acyltransferase activity, transferring groups other than amino-acyl groups"/>
    <property type="evidence" value="ECO:0007669"/>
    <property type="project" value="InterPro"/>
</dbReference>
<keyword evidence="4" id="KW-1185">Reference proteome</keyword>